<dbReference type="EMBL" id="LN854250">
    <property type="protein sequence ID" value="CRY97800.1"/>
    <property type="molecule type" value="Genomic_DNA"/>
</dbReference>
<protein>
    <submittedName>
        <fullName evidence="2">Uncharacterized protein</fullName>
    </submittedName>
</protein>
<accession>A0A0H5Q8R8</accession>
<feature type="region of interest" description="Disordered" evidence="1">
    <location>
        <begin position="240"/>
        <end position="260"/>
    </location>
</feature>
<organism evidence="2">
    <name type="scientific">uncultured prokaryote</name>
    <dbReference type="NCBI Taxonomy" id="198431"/>
    <lineage>
        <taxon>unclassified sequences</taxon>
        <taxon>environmental samples</taxon>
    </lineage>
</organism>
<evidence type="ECO:0000256" key="1">
    <source>
        <dbReference type="SAM" id="MobiDB-lite"/>
    </source>
</evidence>
<evidence type="ECO:0000313" key="2">
    <source>
        <dbReference type="EMBL" id="CRY97800.1"/>
    </source>
</evidence>
<reference evidence="2" key="2">
    <citation type="submission" date="2015-07" db="EMBL/GenBank/DDBJ databases">
        <title>Plasmids, circular viruses and viroids from rat gut.</title>
        <authorList>
            <person name="Jorgensen T.J."/>
            <person name="Hansen M.A."/>
            <person name="Xu Z."/>
            <person name="Tabak M.A."/>
            <person name="Sorensen S.J."/>
            <person name="Hansen L.H."/>
        </authorList>
    </citation>
    <scope>NUCLEOTIDE SEQUENCE</scope>
    <source>
        <strain evidence="2">RGFK1748</strain>
    </source>
</reference>
<proteinExistence type="predicted"/>
<sequence length="260" mass="27743">MAGEKHLYLVAKGGYEDSVNQSETWQTGIRLWCDLSVPDDQGTLPTTSDFTADAATDVEDDWTIESSWQWKLLTAQVIDPVSYLNDQAAPAWSDLMGAGFISGKVNLASLTLYPMLSTGKAFEGRSAKLTWNTPLAGGGASDLMPLEVATVASYRTAVPGAKGRGRGYLPPAGHVKYLDTGLLNGTGVGDLVTALATFLSALAVENVEPTLTHVRPIVTGGNYTKYGVITSVNVGNVPDAQRRRRRSLAEERTSSVVTYG</sequence>
<reference evidence="2" key="1">
    <citation type="submission" date="2015-06" db="EMBL/GenBank/DDBJ databases">
        <authorList>
            <person name="Joergensen T."/>
        </authorList>
    </citation>
    <scope>NUCLEOTIDE SEQUENCE</scope>
    <source>
        <strain evidence="2">RGFK1748</strain>
    </source>
</reference>
<dbReference type="AlphaFoldDB" id="A0A0H5Q8R8"/>
<name>A0A0H5Q8R8_9ZZZZ</name>